<sequence length="212" mass="24531">MQAGRIRYYGIGLAEARRRHPFNAAYDTGEELFRRICDNRGVSCVCVLVNTSFSMNIDSFEQLTTRIGRLRLKRCGSTPVLTIFVVYAPTSNYHEEEAEAFNMDLERFYREDHTFFKVIIGDFNPKIGPRRKSEERHVGTNTDWNGTNRVSGFLSLSWQPRPCGEYHSEIDYIVLNRSYLTDVAVAPKIPHGIRQPPSSCEILFLREKRESR</sequence>
<name>A0A0K0DCI9_ANGCA</name>
<dbReference type="Gene3D" id="3.60.10.10">
    <property type="entry name" value="Endonuclease/exonuclease/phosphatase"/>
    <property type="match status" value="1"/>
</dbReference>
<reference evidence="2" key="2">
    <citation type="submission" date="2017-02" db="UniProtKB">
        <authorList>
            <consortium name="WormBaseParasite"/>
        </authorList>
    </citation>
    <scope>IDENTIFICATION</scope>
</reference>
<dbReference type="InterPro" id="IPR036691">
    <property type="entry name" value="Endo/exonu/phosph_ase_sf"/>
</dbReference>
<dbReference type="Proteomes" id="UP000035642">
    <property type="component" value="Unassembled WGS sequence"/>
</dbReference>
<dbReference type="WBParaSite" id="ACAC_0000828901-mRNA-1">
    <property type="protein sequence ID" value="ACAC_0000828901-mRNA-1"/>
    <property type="gene ID" value="ACAC_0000828901"/>
</dbReference>
<evidence type="ECO:0000313" key="2">
    <source>
        <dbReference type="WBParaSite" id="ACAC_0000828901-mRNA-1"/>
    </source>
</evidence>
<reference evidence="1" key="1">
    <citation type="submission" date="2012-09" db="EMBL/GenBank/DDBJ databases">
        <authorList>
            <person name="Martin A.A."/>
        </authorList>
    </citation>
    <scope>NUCLEOTIDE SEQUENCE</scope>
</reference>
<evidence type="ECO:0000313" key="1">
    <source>
        <dbReference type="Proteomes" id="UP000035642"/>
    </source>
</evidence>
<keyword evidence="1" id="KW-1185">Reference proteome</keyword>
<organism evidence="1 2">
    <name type="scientific">Angiostrongylus cantonensis</name>
    <name type="common">Rat lungworm</name>
    <dbReference type="NCBI Taxonomy" id="6313"/>
    <lineage>
        <taxon>Eukaryota</taxon>
        <taxon>Metazoa</taxon>
        <taxon>Ecdysozoa</taxon>
        <taxon>Nematoda</taxon>
        <taxon>Chromadorea</taxon>
        <taxon>Rhabditida</taxon>
        <taxon>Rhabditina</taxon>
        <taxon>Rhabditomorpha</taxon>
        <taxon>Strongyloidea</taxon>
        <taxon>Metastrongylidae</taxon>
        <taxon>Angiostrongylus</taxon>
    </lineage>
</organism>
<proteinExistence type="predicted"/>
<protein>
    <submittedName>
        <fullName evidence="2">Endonuclease/exonuclease/phosphatase domain-containing protein</fullName>
    </submittedName>
</protein>
<accession>A0A0K0DCI9</accession>
<dbReference type="SUPFAM" id="SSF56219">
    <property type="entry name" value="DNase I-like"/>
    <property type="match status" value="1"/>
</dbReference>
<dbReference type="AlphaFoldDB" id="A0A0K0DCI9"/>